<reference evidence="3 4" key="1">
    <citation type="submission" date="2020-04" db="EMBL/GenBank/DDBJ databases">
        <authorList>
            <person name="Klaysubun C."/>
            <person name="Duangmal K."/>
            <person name="Lipun K."/>
        </authorList>
    </citation>
    <scope>NUCLEOTIDE SEQUENCE [LARGE SCALE GENOMIC DNA]</scope>
    <source>
        <strain evidence="3 4">DSM 45300</strain>
    </source>
</reference>
<evidence type="ECO:0000313" key="4">
    <source>
        <dbReference type="Proteomes" id="UP000586918"/>
    </source>
</evidence>
<dbReference type="Gene3D" id="3.40.50.11180">
    <property type="match status" value="1"/>
</dbReference>
<evidence type="ECO:0000256" key="1">
    <source>
        <dbReference type="SAM" id="MobiDB-lite"/>
    </source>
</evidence>
<feature type="transmembrane region" description="Helical" evidence="2">
    <location>
        <begin position="27"/>
        <end position="48"/>
    </location>
</feature>
<gene>
    <name evidence="3" type="ORF">HF519_29065</name>
</gene>
<protein>
    <submittedName>
        <fullName evidence="3">Uncharacterized protein</fullName>
    </submittedName>
</protein>
<proteinExistence type="predicted"/>
<feature type="region of interest" description="Disordered" evidence="1">
    <location>
        <begin position="1"/>
        <end position="20"/>
    </location>
</feature>
<feature type="non-terminal residue" evidence="3">
    <location>
        <position position="81"/>
    </location>
</feature>
<sequence length="81" mass="8793">MPSILQERPPPTAAPITDGRRSATEQVLVVVFMAVPLLALAAADLLGADAVAVLPSWETLPHERLSPRPDTVGRRLTIFRR</sequence>
<keyword evidence="2" id="KW-1133">Transmembrane helix</keyword>
<keyword evidence="2" id="KW-0812">Transmembrane</keyword>
<dbReference type="EMBL" id="JAAXKZ010000202">
    <property type="protein sequence ID" value="NMH95522.1"/>
    <property type="molecule type" value="Genomic_DNA"/>
</dbReference>
<evidence type="ECO:0000256" key="2">
    <source>
        <dbReference type="SAM" id="Phobius"/>
    </source>
</evidence>
<keyword evidence="4" id="KW-1185">Reference proteome</keyword>
<dbReference type="AlphaFoldDB" id="A0A848DRR7"/>
<name>A0A848DRR7_9PSEU</name>
<accession>A0A848DRR7</accession>
<keyword evidence="2" id="KW-0472">Membrane</keyword>
<evidence type="ECO:0000313" key="3">
    <source>
        <dbReference type="EMBL" id="NMH95522.1"/>
    </source>
</evidence>
<organism evidence="3 4">
    <name type="scientific">Pseudonocardia bannensis</name>
    <dbReference type="NCBI Taxonomy" id="630973"/>
    <lineage>
        <taxon>Bacteria</taxon>
        <taxon>Bacillati</taxon>
        <taxon>Actinomycetota</taxon>
        <taxon>Actinomycetes</taxon>
        <taxon>Pseudonocardiales</taxon>
        <taxon>Pseudonocardiaceae</taxon>
        <taxon>Pseudonocardia</taxon>
    </lineage>
</organism>
<dbReference type="RefSeq" id="WP_169416168.1">
    <property type="nucleotide sequence ID" value="NZ_JAAXKZ010000202.1"/>
</dbReference>
<dbReference type="Proteomes" id="UP000586918">
    <property type="component" value="Unassembled WGS sequence"/>
</dbReference>
<comment type="caution">
    <text evidence="3">The sequence shown here is derived from an EMBL/GenBank/DDBJ whole genome shotgun (WGS) entry which is preliminary data.</text>
</comment>